<sequence>MRKILSLLIAGLFVFSSANSQTMADVLRYSFNNPSGSARFLGVGGSMGAMGADYSAISANPGGLGAYWSSEFVVSPSILSSTTNSVFSNFTNNGRSKASLKMDNFGLIVNRKPKTGLIKSFNTAIGMNKIADFNDEFYFNGLTNGTIVERFTERANGRDLDALDNFEGGLAYDAGAVYAPNENNFYLNDFQDVEGRYPYDVQKSQDVDQKGGINELLFGLGANLGNRFLIGATVGVPFLNYEVSKKYEERDDQSEIPGFNSLEFREYVNTSGIGFNFKAGIIAKLTKNFSIGGSIHSPTVYTLTDNYFTQLTYNFTDQGETQELTKTSPDGSFKYKLSTPWKATASVGYKKKVGKIAGFINGDFEWVDYRNGSLNLGKYSSDIGDQVLQEDINDQVGSQLLSVINIKVGGELAYEKFRVRAGYNLLGSPYAADEGFFFPAYSFGLGWREEKYYLDFGWRTQRVTEGYIPYQVIDDDRLQLVENTIKNNKLAITLGFQF</sequence>
<keyword evidence="1" id="KW-0732">Signal</keyword>
<dbReference type="Gene3D" id="2.40.160.60">
    <property type="entry name" value="Outer membrane protein transport protein (OMPP1/FadL/TodX)"/>
    <property type="match status" value="1"/>
</dbReference>
<proteinExistence type="predicted"/>
<accession>A0AA37WCU7</accession>
<gene>
    <name evidence="2" type="ORF">GCM10007940_15010</name>
</gene>
<feature type="signal peptide" evidence="1">
    <location>
        <begin position="1"/>
        <end position="20"/>
    </location>
</feature>
<dbReference type="RefSeq" id="WP_235290934.1">
    <property type="nucleotide sequence ID" value="NZ_BSOH01000007.1"/>
</dbReference>
<reference evidence="2" key="2">
    <citation type="submission" date="2023-01" db="EMBL/GenBank/DDBJ databases">
        <title>Draft genome sequence of Portibacter lacus strain NBRC 108769.</title>
        <authorList>
            <person name="Sun Q."/>
            <person name="Mori K."/>
        </authorList>
    </citation>
    <scope>NUCLEOTIDE SEQUENCE</scope>
    <source>
        <strain evidence="2">NBRC 108769</strain>
    </source>
</reference>
<protein>
    <recommendedName>
        <fullName evidence="4">Outer membrane protein transport protein (OMPP1/FadL/TodX)</fullName>
    </recommendedName>
</protein>
<feature type="chain" id="PRO_5041319550" description="Outer membrane protein transport protein (OMPP1/FadL/TodX)" evidence="1">
    <location>
        <begin position="21"/>
        <end position="498"/>
    </location>
</feature>
<dbReference type="EMBL" id="BSOH01000007">
    <property type="protein sequence ID" value="GLR16886.1"/>
    <property type="molecule type" value="Genomic_DNA"/>
</dbReference>
<evidence type="ECO:0008006" key="4">
    <source>
        <dbReference type="Google" id="ProtNLM"/>
    </source>
</evidence>
<evidence type="ECO:0000313" key="3">
    <source>
        <dbReference type="Proteomes" id="UP001156666"/>
    </source>
</evidence>
<dbReference type="AlphaFoldDB" id="A0AA37WCU7"/>
<name>A0AA37WCU7_9BACT</name>
<reference evidence="2" key="1">
    <citation type="journal article" date="2014" name="Int. J. Syst. Evol. Microbiol.">
        <title>Complete genome sequence of Corynebacterium casei LMG S-19264T (=DSM 44701T), isolated from a smear-ripened cheese.</title>
        <authorList>
            <consortium name="US DOE Joint Genome Institute (JGI-PGF)"/>
            <person name="Walter F."/>
            <person name="Albersmeier A."/>
            <person name="Kalinowski J."/>
            <person name="Ruckert C."/>
        </authorList>
    </citation>
    <scope>NUCLEOTIDE SEQUENCE</scope>
    <source>
        <strain evidence="2">NBRC 108769</strain>
    </source>
</reference>
<dbReference type="Proteomes" id="UP001156666">
    <property type="component" value="Unassembled WGS sequence"/>
</dbReference>
<organism evidence="2 3">
    <name type="scientific">Portibacter lacus</name>
    <dbReference type="NCBI Taxonomy" id="1099794"/>
    <lineage>
        <taxon>Bacteria</taxon>
        <taxon>Pseudomonadati</taxon>
        <taxon>Bacteroidota</taxon>
        <taxon>Saprospiria</taxon>
        <taxon>Saprospirales</taxon>
        <taxon>Haliscomenobacteraceae</taxon>
        <taxon>Portibacter</taxon>
    </lineage>
</organism>
<keyword evidence="3" id="KW-1185">Reference proteome</keyword>
<comment type="caution">
    <text evidence="2">The sequence shown here is derived from an EMBL/GenBank/DDBJ whole genome shotgun (WGS) entry which is preliminary data.</text>
</comment>
<evidence type="ECO:0000313" key="2">
    <source>
        <dbReference type="EMBL" id="GLR16886.1"/>
    </source>
</evidence>
<evidence type="ECO:0000256" key="1">
    <source>
        <dbReference type="SAM" id="SignalP"/>
    </source>
</evidence>
<dbReference type="SUPFAM" id="SSF56935">
    <property type="entry name" value="Porins"/>
    <property type="match status" value="1"/>
</dbReference>